<dbReference type="EMBL" id="OB662397">
    <property type="protein sequence ID" value="CAD7229994.1"/>
    <property type="molecule type" value="Genomic_DNA"/>
</dbReference>
<keyword evidence="3" id="KW-0862">Zinc</keyword>
<dbReference type="FunFam" id="3.30.160.60:FF:000446">
    <property type="entry name" value="Zinc finger protein"/>
    <property type="match status" value="1"/>
</dbReference>
<evidence type="ECO:0000256" key="3">
    <source>
        <dbReference type="ARBA" id="ARBA00022833"/>
    </source>
</evidence>
<dbReference type="AlphaFoldDB" id="A0A7R8WJ04"/>
<dbReference type="GO" id="GO:0005634">
    <property type="term" value="C:nucleus"/>
    <property type="evidence" value="ECO:0007669"/>
    <property type="project" value="UniProtKB-ARBA"/>
</dbReference>
<dbReference type="InterPro" id="IPR036236">
    <property type="entry name" value="Znf_C2H2_sf"/>
</dbReference>
<dbReference type="GO" id="GO:0008270">
    <property type="term" value="F:zinc ion binding"/>
    <property type="evidence" value="ECO:0007669"/>
    <property type="project" value="UniProtKB-KW"/>
</dbReference>
<evidence type="ECO:0000256" key="2">
    <source>
        <dbReference type="ARBA" id="ARBA00022771"/>
    </source>
</evidence>
<proteinExistence type="predicted"/>
<dbReference type="SUPFAM" id="SSF57667">
    <property type="entry name" value="beta-beta-alpha zinc fingers"/>
    <property type="match status" value="1"/>
</dbReference>
<dbReference type="Gene3D" id="3.30.160.60">
    <property type="entry name" value="Classic Zinc Finger"/>
    <property type="match status" value="1"/>
</dbReference>
<protein>
    <submittedName>
        <fullName evidence="4">Uncharacterized protein</fullName>
    </submittedName>
</protein>
<reference evidence="4" key="1">
    <citation type="submission" date="2020-11" db="EMBL/GenBank/DDBJ databases">
        <authorList>
            <person name="Tran Van P."/>
        </authorList>
    </citation>
    <scope>NUCLEOTIDE SEQUENCE</scope>
</reference>
<keyword evidence="1" id="KW-0479">Metal-binding</keyword>
<accession>A0A7R8WJ04</accession>
<keyword evidence="2" id="KW-0863">Zinc-finger</keyword>
<name>A0A7R8WJ04_9CRUS</name>
<evidence type="ECO:0000256" key="1">
    <source>
        <dbReference type="ARBA" id="ARBA00022723"/>
    </source>
</evidence>
<feature type="non-terminal residue" evidence="4">
    <location>
        <position position="80"/>
    </location>
</feature>
<sequence>CSRHSLLLFYDKGERPYQCQLCPSAFAQSGTLKISSEEPHGGNPVRMRLVFVLDTAFGPKPDSRLFIFRLKTYLVLCAGQ</sequence>
<organism evidence="4">
    <name type="scientific">Cyprideis torosa</name>
    <dbReference type="NCBI Taxonomy" id="163714"/>
    <lineage>
        <taxon>Eukaryota</taxon>
        <taxon>Metazoa</taxon>
        <taxon>Ecdysozoa</taxon>
        <taxon>Arthropoda</taxon>
        <taxon>Crustacea</taxon>
        <taxon>Oligostraca</taxon>
        <taxon>Ostracoda</taxon>
        <taxon>Podocopa</taxon>
        <taxon>Podocopida</taxon>
        <taxon>Cytherocopina</taxon>
        <taxon>Cytheroidea</taxon>
        <taxon>Cytherideidae</taxon>
        <taxon>Cyprideis</taxon>
    </lineage>
</organism>
<gene>
    <name evidence="4" type="ORF">CTOB1V02_LOCUS7858</name>
</gene>
<evidence type="ECO:0000313" key="4">
    <source>
        <dbReference type="EMBL" id="CAD7229994.1"/>
    </source>
</evidence>